<organism evidence="2 3">
    <name type="scientific">Solimonas fluminis</name>
    <dbReference type="NCBI Taxonomy" id="2086571"/>
    <lineage>
        <taxon>Bacteria</taxon>
        <taxon>Pseudomonadati</taxon>
        <taxon>Pseudomonadota</taxon>
        <taxon>Gammaproteobacteria</taxon>
        <taxon>Nevskiales</taxon>
        <taxon>Nevskiaceae</taxon>
        <taxon>Solimonas</taxon>
    </lineage>
</organism>
<protein>
    <recommendedName>
        <fullName evidence="4">DUF4760 domain-containing protein</fullName>
    </recommendedName>
</protein>
<keyword evidence="3" id="KW-1185">Reference proteome</keyword>
<dbReference type="AlphaFoldDB" id="A0A2S5TJU8"/>
<dbReference type="OrthoDB" id="8560762at2"/>
<gene>
    <name evidence="2" type="ORF">C3942_06200</name>
</gene>
<keyword evidence="1" id="KW-0472">Membrane</keyword>
<reference evidence="2 3" key="1">
    <citation type="submission" date="2018-02" db="EMBL/GenBank/DDBJ databases">
        <title>Genome sequencing of Solimonas sp. HR-BB.</title>
        <authorList>
            <person name="Lee Y."/>
            <person name="Jeon C.O."/>
        </authorList>
    </citation>
    <scope>NUCLEOTIDE SEQUENCE [LARGE SCALE GENOMIC DNA]</scope>
    <source>
        <strain evidence="2 3">HR-BB</strain>
    </source>
</reference>
<evidence type="ECO:0000313" key="2">
    <source>
        <dbReference type="EMBL" id="PPE75259.1"/>
    </source>
</evidence>
<dbReference type="RefSeq" id="WP_104229485.1">
    <property type="nucleotide sequence ID" value="NZ_PSNW01000002.1"/>
</dbReference>
<proteinExistence type="predicted"/>
<name>A0A2S5TJU8_9GAMM</name>
<sequence length="159" mass="19432">MSALETWEFLSYVVTVIGLPLAIFVFVYEQRKERRNEEEEIYQQLSDEYAEFLHLVLEHSDLHLLRRHGPPPELNEEQQERKGVLFDLLISLFERAYLLVYEDDMPRQARRMWQSWEDYMREWCRREDFRAALPELLRGEDEDFCRHIQRIAEEESTPH</sequence>
<comment type="caution">
    <text evidence="2">The sequence shown here is derived from an EMBL/GenBank/DDBJ whole genome shotgun (WGS) entry which is preliminary data.</text>
</comment>
<evidence type="ECO:0000313" key="3">
    <source>
        <dbReference type="Proteomes" id="UP000238220"/>
    </source>
</evidence>
<accession>A0A2S5TJU8</accession>
<evidence type="ECO:0000256" key="1">
    <source>
        <dbReference type="SAM" id="Phobius"/>
    </source>
</evidence>
<evidence type="ECO:0008006" key="4">
    <source>
        <dbReference type="Google" id="ProtNLM"/>
    </source>
</evidence>
<keyword evidence="1" id="KW-0812">Transmembrane</keyword>
<feature type="transmembrane region" description="Helical" evidence="1">
    <location>
        <begin position="6"/>
        <end position="28"/>
    </location>
</feature>
<dbReference type="EMBL" id="PSNW01000002">
    <property type="protein sequence ID" value="PPE75259.1"/>
    <property type="molecule type" value="Genomic_DNA"/>
</dbReference>
<keyword evidence="1" id="KW-1133">Transmembrane helix</keyword>
<dbReference type="Proteomes" id="UP000238220">
    <property type="component" value="Unassembled WGS sequence"/>
</dbReference>